<dbReference type="Pfam" id="PF02585">
    <property type="entry name" value="PIG-L"/>
    <property type="match status" value="1"/>
</dbReference>
<dbReference type="InterPro" id="IPR024078">
    <property type="entry name" value="LmbE-like_dom_sf"/>
</dbReference>
<dbReference type="Gene3D" id="3.40.50.10320">
    <property type="entry name" value="LmbE-like"/>
    <property type="match status" value="1"/>
</dbReference>
<sequence>MEEEQVCRLCNGVNSLKDISAHAGAALLTELTPFIIELPFPLVQKVNRNEGQKVLVIAPNPQTSYLSVGGACLKWQDKEILNLICFSNTADCTLTGLFKSDEEISALRYDEAEISAKLCNCTNKFLNYPDFSVRKNRWDTGSMPGLPADLAAALKYAVYNAINEFKPQIILAPAAIGNHPDNAILHHIILDFFKHDYFPGIDFFLYQDFPYAATYNLIDDFLWKTECSFVKIADHFEDVSAQMGIKELFYDIHFSAVNPVNRSLVSHILKRNITASNLLVTGEEAEGVEHFYKLIPFN</sequence>
<protein>
    <submittedName>
        <fullName evidence="1">PIG-L family deacetylase</fullName>
    </submittedName>
</protein>
<gene>
    <name evidence="1" type="ORF">ABEG20_08090</name>
</gene>
<reference evidence="1" key="1">
    <citation type="submission" date="2024-05" db="EMBL/GenBank/DDBJ databases">
        <authorList>
            <person name="Kim S."/>
            <person name="Heo J."/>
            <person name="Choi H."/>
            <person name="Choi Y."/>
            <person name="Kwon S.-W."/>
            <person name="Kim Y."/>
        </authorList>
    </citation>
    <scope>NUCLEOTIDE SEQUENCE</scope>
    <source>
        <strain evidence="1">KACC 23697</strain>
    </source>
</reference>
<dbReference type="InterPro" id="IPR003737">
    <property type="entry name" value="GlcNAc_PI_deacetylase-related"/>
</dbReference>
<dbReference type="RefSeq" id="WP_406826871.1">
    <property type="nucleotide sequence ID" value="NZ_CP157485.1"/>
</dbReference>
<dbReference type="AlphaFoldDB" id="A0AAU7KA36"/>
<accession>A0AAU7KA36</accession>
<dbReference type="EMBL" id="CP157485">
    <property type="protein sequence ID" value="XBO49558.1"/>
    <property type="molecule type" value="Genomic_DNA"/>
</dbReference>
<name>A0AAU7KA36_9SPHI</name>
<organism evidence="1">
    <name type="scientific">Pedobacter sp. KACC 23697</name>
    <dbReference type="NCBI Taxonomy" id="3149230"/>
    <lineage>
        <taxon>Bacteria</taxon>
        <taxon>Pseudomonadati</taxon>
        <taxon>Bacteroidota</taxon>
        <taxon>Sphingobacteriia</taxon>
        <taxon>Sphingobacteriales</taxon>
        <taxon>Sphingobacteriaceae</taxon>
        <taxon>Pedobacter</taxon>
    </lineage>
</organism>
<dbReference type="SUPFAM" id="SSF102588">
    <property type="entry name" value="LmbE-like"/>
    <property type="match status" value="1"/>
</dbReference>
<proteinExistence type="predicted"/>
<evidence type="ECO:0000313" key="1">
    <source>
        <dbReference type="EMBL" id="XBO49558.1"/>
    </source>
</evidence>